<dbReference type="InterPro" id="IPR010998">
    <property type="entry name" value="Integrase_recombinase_N"/>
</dbReference>
<dbReference type="PANTHER" id="PTHR30349:SF41">
    <property type="entry name" value="INTEGRASE_RECOMBINASE PROTEIN MJ0367-RELATED"/>
    <property type="match status" value="1"/>
</dbReference>
<dbReference type="InterPro" id="IPR013762">
    <property type="entry name" value="Integrase-like_cat_sf"/>
</dbReference>
<keyword evidence="3" id="KW-0233">DNA recombination</keyword>
<feature type="region of interest" description="Disordered" evidence="4">
    <location>
        <begin position="39"/>
        <end position="63"/>
    </location>
</feature>
<feature type="compositionally biased region" description="Basic and acidic residues" evidence="4">
    <location>
        <begin position="513"/>
        <end position="525"/>
    </location>
</feature>
<dbReference type="EMBL" id="JAVREL010000023">
    <property type="protein sequence ID" value="MDT0346738.1"/>
    <property type="molecule type" value="Genomic_DNA"/>
</dbReference>
<evidence type="ECO:0000256" key="2">
    <source>
        <dbReference type="ARBA" id="ARBA00023125"/>
    </source>
</evidence>
<organism evidence="6 7">
    <name type="scientific">Streptomyces litchfieldiae</name>
    <dbReference type="NCBI Taxonomy" id="3075543"/>
    <lineage>
        <taxon>Bacteria</taxon>
        <taxon>Bacillati</taxon>
        <taxon>Actinomycetota</taxon>
        <taxon>Actinomycetes</taxon>
        <taxon>Kitasatosporales</taxon>
        <taxon>Streptomycetaceae</taxon>
        <taxon>Streptomyces</taxon>
    </lineage>
</organism>
<proteinExistence type="inferred from homology"/>
<accession>A0ABU2MZP0</accession>
<dbReference type="PANTHER" id="PTHR30349">
    <property type="entry name" value="PHAGE INTEGRASE-RELATED"/>
    <property type="match status" value="1"/>
</dbReference>
<dbReference type="Proteomes" id="UP001183246">
    <property type="component" value="Unassembled WGS sequence"/>
</dbReference>
<evidence type="ECO:0000313" key="6">
    <source>
        <dbReference type="EMBL" id="MDT0346738.1"/>
    </source>
</evidence>
<dbReference type="InterPro" id="IPR050090">
    <property type="entry name" value="Tyrosine_recombinase_XerCD"/>
</dbReference>
<keyword evidence="2" id="KW-0238">DNA-binding</keyword>
<evidence type="ECO:0000313" key="7">
    <source>
        <dbReference type="Proteomes" id="UP001183246"/>
    </source>
</evidence>
<dbReference type="Pfam" id="PF00589">
    <property type="entry name" value="Phage_integrase"/>
    <property type="match status" value="1"/>
</dbReference>
<protein>
    <submittedName>
        <fullName evidence="6">Tyrosine-type recombinase/integrase</fullName>
    </submittedName>
</protein>
<dbReference type="PROSITE" id="PS51898">
    <property type="entry name" value="TYR_RECOMBINASE"/>
    <property type="match status" value="1"/>
</dbReference>
<feature type="domain" description="Tyr recombinase" evidence="5">
    <location>
        <begin position="293"/>
        <end position="490"/>
    </location>
</feature>
<comment type="similarity">
    <text evidence="1">Belongs to the 'phage' integrase family.</text>
</comment>
<dbReference type="Gene3D" id="1.10.150.130">
    <property type="match status" value="1"/>
</dbReference>
<evidence type="ECO:0000256" key="3">
    <source>
        <dbReference type="ARBA" id="ARBA00023172"/>
    </source>
</evidence>
<evidence type="ECO:0000259" key="5">
    <source>
        <dbReference type="PROSITE" id="PS51898"/>
    </source>
</evidence>
<dbReference type="Gene3D" id="1.10.443.10">
    <property type="entry name" value="Intergrase catalytic core"/>
    <property type="match status" value="1"/>
</dbReference>
<feature type="region of interest" description="Disordered" evidence="4">
    <location>
        <begin position="491"/>
        <end position="542"/>
    </location>
</feature>
<reference evidence="7" key="1">
    <citation type="submission" date="2023-07" db="EMBL/GenBank/DDBJ databases">
        <title>30 novel species of actinomycetes from the DSMZ collection.</title>
        <authorList>
            <person name="Nouioui I."/>
        </authorList>
    </citation>
    <scope>NUCLEOTIDE SEQUENCE [LARGE SCALE GENOMIC DNA]</scope>
    <source>
        <strain evidence="7">DSM 44938</strain>
    </source>
</reference>
<dbReference type="RefSeq" id="WP_311707856.1">
    <property type="nucleotide sequence ID" value="NZ_JAVREL010000023.1"/>
</dbReference>
<keyword evidence="7" id="KW-1185">Reference proteome</keyword>
<evidence type="ECO:0000256" key="4">
    <source>
        <dbReference type="SAM" id="MobiDB-lite"/>
    </source>
</evidence>
<comment type="caution">
    <text evidence="6">The sequence shown here is derived from an EMBL/GenBank/DDBJ whole genome shotgun (WGS) entry which is preliminary data.</text>
</comment>
<dbReference type="SUPFAM" id="SSF56349">
    <property type="entry name" value="DNA breaking-rejoining enzymes"/>
    <property type="match status" value="1"/>
</dbReference>
<sequence>MKGSTFRRCACRDPETGKQYGQSCPKLTSRRHGVWNVRQELPPRGDGTRRTFRRGGYENTTTAQADLDKVRALLSIPGQDDHEGRTRIGDLLETVSSQKEPIPDYDETARRFRSHQSLTARLTVGEWLDQWLAGKKTRENTNRTYESHVRYHLKPRIGHVRLDRLHIGNLSEMFEAIKDENEVIESQNAARREQVERCKWRGKGRPPAAERERLAAERAKLAEMEPFRKTTEAGTRQRIRATLRTALNTAIRHQLITFNPATYVELDSGKRPKPLLWTAERVRRWEETGEIPGPVMVWTPAQFGAFLDEAEGERLYALFHLIGFRGPRRGEAVGADEANIDLDEGLFTPAKELVVFRGEVHETKPKTDGSAATIGLDSVTVSVLRAFKARKARERLEWGEAWQDTGKFFTKEDGSWLHPDAVSDLFDRIAQRAGLPPINLRDLRHVTATVLHRAGADIHAIKEVLRYSTIALTSDTYTSLLPEVDREIAEKAAGVVPRGRTRTDDGPSGSPRAHTDPENEKRPAPSDEDDDDGDATPQVRAA</sequence>
<name>A0ABU2MZP0_9ACTN</name>
<gene>
    <name evidence="6" type="ORF">RM590_29765</name>
</gene>
<dbReference type="InterPro" id="IPR002104">
    <property type="entry name" value="Integrase_catalytic"/>
</dbReference>
<dbReference type="InterPro" id="IPR011010">
    <property type="entry name" value="DNA_brk_join_enz"/>
</dbReference>
<evidence type="ECO:0000256" key="1">
    <source>
        <dbReference type="ARBA" id="ARBA00008857"/>
    </source>
</evidence>